<feature type="transmembrane region" description="Helical" evidence="2">
    <location>
        <begin position="313"/>
        <end position="332"/>
    </location>
</feature>
<gene>
    <name evidence="3" type="ORF">OUZ56_010712</name>
</gene>
<protein>
    <submittedName>
        <fullName evidence="3">Uncharacterized protein</fullName>
    </submittedName>
</protein>
<evidence type="ECO:0000313" key="4">
    <source>
        <dbReference type="Proteomes" id="UP001234178"/>
    </source>
</evidence>
<dbReference type="Proteomes" id="UP001234178">
    <property type="component" value="Unassembled WGS sequence"/>
</dbReference>
<name>A0ABQ9YYD7_9CRUS</name>
<organism evidence="3 4">
    <name type="scientific">Daphnia magna</name>
    <dbReference type="NCBI Taxonomy" id="35525"/>
    <lineage>
        <taxon>Eukaryota</taxon>
        <taxon>Metazoa</taxon>
        <taxon>Ecdysozoa</taxon>
        <taxon>Arthropoda</taxon>
        <taxon>Crustacea</taxon>
        <taxon>Branchiopoda</taxon>
        <taxon>Diplostraca</taxon>
        <taxon>Cladocera</taxon>
        <taxon>Anomopoda</taxon>
        <taxon>Daphniidae</taxon>
        <taxon>Daphnia</taxon>
    </lineage>
</organism>
<keyword evidence="2" id="KW-1133">Transmembrane helix</keyword>
<sequence>MSTIKIVSASCYSFPSIASASGAEGNQGGFTARLVAESLHSERGYLEGLHRSEGCRSDRRFTLYEVVSLPRPIGNATLGAQFEPLPPFLAVARDSQAFVELTAPDSSRCVASPTSICPLSRAVSRKHRESSCAMALFLKDEVRSRIYCRTKLSPWRGQQTVYLGHRRWGYSTTQGNTITFTCPHKRGRPNTVIEKEAFDVFEAPMSCSAHTDDWIFQASLKKSVIHPLSNHTLPTLTQLENRDQLLPEDAERENPPPGEKNSAPTKPLLSPHARFGSRLSLMGEHLRAIEEQEKARVDMEVNRTIGPRYPYELAVAIIGLLLVPVTVLFCGWRRYQLSLALLVLASVVTRTGRPISFA</sequence>
<evidence type="ECO:0000256" key="2">
    <source>
        <dbReference type="SAM" id="Phobius"/>
    </source>
</evidence>
<proteinExistence type="predicted"/>
<accession>A0ABQ9YYD7</accession>
<reference evidence="3 4" key="1">
    <citation type="journal article" date="2023" name="Nucleic Acids Res.">
        <title>The hologenome of Daphnia magna reveals possible DNA methylation and microbiome-mediated evolution of the host genome.</title>
        <authorList>
            <person name="Chaturvedi A."/>
            <person name="Li X."/>
            <person name="Dhandapani V."/>
            <person name="Marshall H."/>
            <person name="Kissane S."/>
            <person name="Cuenca-Cambronero M."/>
            <person name="Asole G."/>
            <person name="Calvet F."/>
            <person name="Ruiz-Romero M."/>
            <person name="Marangio P."/>
            <person name="Guigo R."/>
            <person name="Rago D."/>
            <person name="Mirbahai L."/>
            <person name="Eastwood N."/>
            <person name="Colbourne J.K."/>
            <person name="Zhou J."/>
            <person name="Mallon E."/>
            <person name="Orsini L."/>
        </authorList>
    </citation>
    <scope>NUCLEOTIDE SEQUENCE [LARGE SCALE GENOMIC DNA]</scope>
    <source>
        <strain evidence="3">LRV0_1</strain>
    </source>
</reference>
<dbReference type="EMBL" id="JAOYFB010000002">
    <property type="protein sequence ID" value="KAK4005669.1"/>
    <property type="molecule type" value="Genomic_DNA"/>
</dbReference>
<evidence type="ECO:0000256" key="1">
    <source>
        <dbReference type="SAM" id="MobiDB-lite"/>
    </source>
</evidence>
<dbReference type="PANTHER" id="PTHR22922">
    <property type="entry name" value="GPI-ANCHORED PROTEIN P137"/>
    <property type="match status" value="1"/>
</dbReference>
<feature type="region of interest" description="Disordered" evidence="1">
    <location>
        <begin position="248"/>
        <end position="270"/>
    </location>
</feature>
<dbReference type="PANTHER" id="PTHR22922:SF19">
    <property type="entry name" value="CAPRIN HOMOLOG"/>
    <property type="match status" value="1"/>
</dbReference>
<keyword evidence="2" id="KW-0472">Membrane</keyword>
<keyword evidence="4" id="KW-1185">Reference proteome</keyword>
<dbReference type="InterPro" id="IPR028816">
    <property type="entry name" value="Caprin"/>
</dbReference>
<evidence type="ECO:0000313" key="3">
    <source>
        <dbReference type="EMBL" id="KAK4005669.1"/>
    </source>
</evidence>
<keyword evidence="2" id="KW-0812">Transmembrane</keyword>
<comment type="caution">
    <text evidence="3">The sequence shown here is derived from an EMBL/GenBank/DDBJ whole genome shotgun (WGS) entry which is preliminary data.</text>
</comment>